<evidence type="ECO:0000259" key="2">
    <source>
        <dbReference type="Pfam" id="PF07670"/>
    </source>
</evidence>
<protein>
    <submittedName>
        <fullName evidence="3">Sporulation integral membrane protein YlbJ</fullName>
    </submittedName>
</protein>
<feature type="transmembrane region" description="Helical" evidence="1">
    <location>
        <begin position="334"/>
        <end position="355"/>
    </location>
</feature>
<feature type="transmembrane region" description="Helical" evidence="1">
    <location>
        <begin position="85"/>
        <end position="103"/>
    </location>
</feature>
<dbReference type="RefSeq" id="WP_204701202.1">
    <property type="nucleotide sequence ID" value="NZ_JAFBDQ010000005.1"/>
</dbReference>
<dbReference type="Proteomes" id="UP000774000">
    <property type="component" value="Unassembled WGS sequence"/>
</dbReference>
<dbReference type="InterPro" id="IPR014226">
    <property type="entry name" value="Spore_IM_YlbJ"/>
</dbReference>
<dbReference type="NCBIfam" id="TIGR02871">
    <property type="entry name" value="spore_ylbJ"/>
    <property type="match status" value="1"/>
</dbReference>
<feature type="domain" description="Nucleoside transporter/FeoB GTPase Gate" evidence="2">
    <location>
        <begin position="44"/>
        <end position="143"/>
    </location>
</feature>
<evidence type="ECO:0000313" key="4">
    <source>
        <dbReference type="Proteomes" id="UP000774000"/>
    </source>
</evidence>
<feature type="transmembrane region" description="Helical" evidence="1">
    <location>
        <begin position="45"/>
        <end position="73"/>
    </location>
</feature>
<evidence type="ECO:0000256" key="1">
    <source>
        <dbReference type="SAM" id="Phobius"/>
    </source>
</evidence>
<keyword evidence="1" id="KW-1133">Transmembrane helix</keyword>
<organism evidence="3 4">
    <name type="scientific">Halanaerobacter jeridensis</name>
    <dbReference type="NCBI Taxonomy" id="706427"/>
    <lineage>
        <taxon>Bacteria</taxon>
        <taxon>Bacillati</taxon>
        <taxon>Bacillota</taxon>
        <taxon>Clostridia</taxon>
        <taxon>Halanaerobiales</taxon>
        <taxon>Halobacteroidaceae</taxon>
        <taxon>Halanaerobacter</taxon>
    </lineage>
</organism>
<feature type="transmembrane region" description="Helical" evidence="1">
    <location>
        <begin position="226"/>
        <end position="259"/>
    </location>
</feature>
<keyword evidence="1" id="KW-0812">Transmembrane</keyword>
<keyword evidence="1" id="KW-0472">Membrane</keyword>
<sequence>MTEKISKSIINFKALVAVAFTISLILFSESGFSAAVEGLDTWWKIVFPALLPFFIIAEILMGLGVVHFLGVLLEPLMKPLFKVPGVGAFALAMGLASGYPIGAKITAQLRREQLCTQAEGERLISFTNTADPLFMVGAVAVGMFARPELGLVLALAHYLSCLAVGFIMRFYNPSTNDQTTVAQENNTASNIINRAFKKLYQAQREDGRSFGQLLGDAIKEAVNTLLLIGGFIIFFSVLTQILADIGFTKLLSILLSIILKPLGIKKTMILPLVGGLFEITNGSNLASQAAAPLNQQLVITSGVIAWSGLSVHAQVMTMINGTDLRIKPYLWARVLHGFLASIITYLLVGPANILGSQLLQPVTFSPQYLNVKINYLGYISQISFGILIILTASILLSLIMHLIKRITVISFHYFG</sequence>
<dbReference type="InterPro" id="IPR011642">
    <property type="entry name" value="Gate_dom"/>
</dbReference>
<dbReference type="EMBL" id="JAFBDQ010000005">
    <property type="protein sequence ID" value="MBM7556426.1"/>
    <property type="molecule type" value="Genomic_DNA"/>
</dbReference>
<proteinExistence type="predicted"/>
<dbReference type="Pfam" id="PF07670">
    <property type="entry name" value="Gate"/>
    <property type="match status" value="1"/>
</dbReference>
<gene>
    <name evidence="3" type="ORF">JOC47_001269</name>
</gene>
<feature type="transmembrane region" description="Helical" evidence="1">
    <location>
        <begin position="375"/>
        <end position="403"/>
    </location>
</feature>
<reference evidence="3" key="1">
    <citation type="submission" date="2021-01" db="EMBL/GenBank/DDBJ databases">
        <title>Genomic Encyclopedia of Type Strains, Phase IV (KMG-IV): sequencing the most valuable type-strain genomes for metagenomic binning, comparative biology and taxonomic classification.</title>
        <authorList>
            <person name="Goeker M."/>
        </authorList>
    </citation>
    <scope>NUCLEOTIDE SEQUENCE</scope>
    <source>
        <strain evidence="3">DSM 23230</strain>
    </source>
</reference>
<feature type="transmembrane region" description="Helical" evidence="1">
    <location>
        <begin position="151"/>
        <end position="171"/>
    </location>
</feature>
<feature type="transmembrane region" description="Helical" evidence="1">
    <location>
        <begin position="123"/>
        <end position="144"/>
    </location>
</feature>
<keyword evidence="4" id="KW-1185">Reference proteome</keyword>
<comment type="caution">
    <text evidence="3">The sequence shown here is derived from an EMBL/GenBank/DDBJ whole genome shotgun (WGS) entry which is preliminary data.</text>
</comment>
<name>A0A938XRP2_9FIRM</name>
<dbReference type="AlphaFoldDB" id="A0A938XRP2"/>
<accession>A0A938XRP2</accession>
<evidence type="ECO:0000313" key="3">
    <source>
        <dbReference type="EMBL" id="MBM7556426.1"/>
    </source>
</evidence>